<feature type="transmembrane region" description="Helical" evidence="6">
    <location>
        <begin position="69"/>
        <end position="89"/>
    </location>
</feature>
<dbReference type="Gene3D" id="1.20.1740.10">
    <property type="entry name" value="Amino acid/polyamine transporter I"/>
    <property type="match status" value="1"/>
</dbReference>
<organism evidence="7 8">
    <name type="scientific">Emydomyces testavorans</name>
    <dbReference type="NCBI Taxonomy" id="2070801"/>
    <lineage>
        <taxon>Eukaryota</taxon>
        <taxon>Fungi</taxon>
        <taxon>Dikarya</taxon>
        <taxon>Ascomycota</taxon>
        <taxon>Pezizomycotina</taxon>
        <taxon>Eurotiomycetes</taxon>
        <taxon>Eurotiomycetidae</taxon>
        <taxon>Onygenales</taxon>
        <taxon>Nannizziopsiaceae</taxon>
        <taxon>Emydomyces</taxon>
    </lineage>
</organism>
<dbReference type="Pfam" id="PF13520">
    <property type="entry name" value="AA_permease_2"/>
    <property type="match status" value="1"/>
</dbReference>
<evidence type="ECO:0000256" key="6">
    <source>
        <dbReference type="SAM" id="Phobius"/>
    </source>
</evidence>
<evidence type="ECO:0000256" key="2">
    <source>
        <dbReference type="ARBA" id="ARBA00022692"/>
    </source>
</evidence>
<keyword evidence="2 6" id="KW-0812">Transmembrane</keyword>
<feature type="transmembrane region" description="Helical" evidence="6">
    <location>
        <begin position="458"/>
        <end position="476"/>
    </location>
</feature>
<gene>
    <name evidence="7" type="primary">MUP1</name>
    <name evidence="7" type="ORF">PRK78_005005</name>
</gene>
<feature type="transmembrane region" description="Helical" evidence="6">
    <location>
        <begin position="218"/>
        <end position="240"/>
    </location>
</feature>
<name>A0AAF0IKB4_9EURO</name>
<dbReference type="FunFam" id="1.20.1740.10:FF:000025">
    <property type="entry name" value="High-affinity methionine permease"/>
    <property type="match status" value="1"/>
</dbReference>
<feature type="transmembrane region" description="Helical" evidence="6">
    <location>
        <begin position="425"/>
        <end position="446"/>
    </location>
</feature>
<keyword evidence="3 6" id="KW-1133">Transmembrane helix</keyword>
<feature type="transmembrane region" description="Helical" evidence="6">
    <location>
        <begin position="260"/>
        <end position="283"/>
    </location>
</feature>
<dbReference type="PIRSF" id="PIRSF006060">
    <property type="entry name" value="AA_transporter"/>
    <property type="match status" value="1"/>
</dbReference>
<feature type="transmembrane region" description="Helical" evidence="6">
    <location>
        <begin position="191"/>
        <end position="211"/>
    </location>
</feature>
<dbReference type="AlphaFoldDB" id="A0AAF0IKB4"/>
<evidence type="ECO:0000313" key="7">
    <source>
        <dbReference type="EMBL" id="WEW59531.1"/>
    </source>
</evidence>
<feature type="transmembrane region" description="Helical" evidence="6">
    <location>
        <begin position="392"/>
        <end position="413"/>
    </location>
</feature>
<accession>A0AAF0IKB4</accession>
<feature type="transmembrane region" description="Helical" evidence="6">
    <location>
        <begin position="101"/>
        <end position="127"/>
    </location>
</feature>
<evidence type="ECO:0000256" key="5">
    <source>
        <dbReference type="SAM" id="MobiDB-lite"/>
    </source>
</evidence>
<dbReference type="Proteomes" id="UP001219355">
    <property type="component" value="Chromosome 3"/>
</dbReference>
<evidence type="ECO:0000313" key="8">
    <source>
        <dbReference type="Proteomes" id="UP001219355"/>
    </source>
</evidence>
<reference evidence="7" key="1">
    <citation type="submission" date="2023-03" db="EMBL/GenBank/DDBJ databases">
        <title>Emydomyces testavorans Genome Sequence.</title>
        <authorList>
            <person name="Hoyer L."/>
        </authorList>
    </citation>
    <scope>NUCLEOTIDE SEQUENCE</scope>
    <source>
        <strain evidence="7">16-2883</strain>
    </source>
</reference>
<comment type="subcellular location">
    <subcellularLocation>
        <location evidence="1">Membrane</location>
        <topology evidence="1">Multi-pass membrane protein</topology>
    </subcellularLocation>
</comment>
<keyword evidence="4 6" id="KW-0472">Membrane</keyword>
<proteinExistence type="predicted"/>
<feature type="compositionally biased region" description="Polar residues" evidence="5">
    <location>
        <begin position="11"/>
        <end position="39"/>
    </location>
</feature>
<evidence type="ECO:0000256" key="3">
    <source>
        <dbReference type="ARBA" id="ARBA00022989"/>
    </source>
</evidence>
<dbReference type="GO" id="GO:0016020">
    <property type="term" value="C:membrane"/>
    <property type="evidence" value="ECO:0007669"/>
    <property type="project" value="UniProtKB-SubCell"/>
</dbReference>
<feature type="transmembrane region" description="Helical" evidence="6">
    <location>
        <begin position="496"/>
        <end position="518"/>
    </location>
</feature>
<protein>
    <submittedName>
        <fullName evidence="7">Methionine permease</fullName>
    </submittedName>
</protein>
<dbReference type="EMBL" id="CP120629">
    <property type="protein sequence ID" value="WEW59531.1"/>
    <property type="molecule type" value="Genomic_DNA"/>
</dbReference>
<feature type="transmembrane region" description="Helical" evidence="6">
    <location>
        <begin position="295"/>
        <end position="318"/>
    </location>
</feature>
<evidence type="ECO:0000256" key="1">
    <source>
        <dbReference type="ARBA" id="ARBA00004141"/>
    </source>
</evidence>
<feature type="transmembrane region" description="Helical" evidence="6">
    <location>
        <begin position="347"/>
        <end position="371"/>
    </location>
</feature>
<dbReference type="InterPro" id="IPR050598">
    <property type="entry name" value="AminoAcid_Transporter"/>
</dbReference>
<dbReference type="InterPro" id="IPR002293">
    <property type="entry name" value="AA/rel_permease1"/>
</dbReference>
<feature type="transmembrane region" description="Helical" evidence="6">
    <location>
        <begin position="148"/>
        <end position="171"/>
    </location>
</feature>
<dbReference type="GO" id="GO:0015179">
    <property type="term" value="F:L-amino acid transmembrane transporter activity"/>
    <property type="evidence" value="ECO:0007669"/>
    <property type="project" value="TreeGrafter"/>
</dbReference>
<sequence>MAYIDNHESEVTSSFGNGSELTTLASSGNRSNQTGKSLLRHQTSSQALEKLDTVKTCVSDDIPGDRRQIGVFTATFLVFNRIIGTGIFATPSTILALTGSVGMSLTVWFVGMIIAMAGTAVYLEFGTAIPVNGGEKNYLEYVYTKPKFFVTAVYASYALLLGWAAGNSVIFGEYLLHACGVEVNRWNQRGIGFVCITLAFVVHATAVKWGLRIQNALGVLKLIVILLIAVGGLLACAGFVNIERPRNFEHPWGETPPTIYGLVTALYNVIWSYVGYSNANYCLSETRNPIRTLKIAAPVGVAMVGVLYFLVNIAYFAAVPKEEMLGSGRILAASFFRNVFGLKAERALSVFVAFCAFGNVLAVLFSQGRIVQALGREGVLPFSRFWASNRPFNSPAAGLLEHYIISAIVMLAPPPGDAYNFLLNLIGYPLSVVNALVSAGLLHIYLQPARYPTWSPGIRATLPVVIFFFLSNVYLAVAPFLPPPKKEQNIYQHLPYYIHCLAGLAIFALGALYWVVWAKVLPWMGEYRLDEGTTIGRDGWSRKILHRIPTAPEFENHKERDENMWTWLSKWVTV</sequence>
<keyword evidence="8" id="KW-1185">Reference proteome</keyword>
<dbReference type="PANTHER" id="PTHR11785:SF498">
    <property type="entry name" value="HIGH-AFFINITY METHIONINE PERMEASE"/>
    <property type="match status" value="1"/>
</dbReference>
<feature type="region of interest" description="Disordered" evidence="5">
    <location>
        <begin position="1"/>
        <end position="39"/>
    </location>
</feature>
<evidence type="ECO:0000256" key="4">
    <source>
        <dbReference type="ARBA" id="ARBA00023136"/>
    </source>
</evidence>
<dbReference type="PANTHER" id="PTHR11785">
    <property type="entry name" value="AMINO ACID TRANSPORTER"/>
    <property type="match status" value="1"/>
</dbReference>
<feature type="compositionally biased region" description="Basic and acidic residues" evidence="5">
    <location>
        <begin position="1"/>
        <end position="10"/>
    </location>
</feature>